<dbReference type="EMBL" id="JAECZA010000228">
    <property type="protein sequence ID" value="MBH8576314.1"/>
    <property type="molecule type" value="Genomic_DNA"/>
</dbReference>
<dbReference type="RefSeq" id="WP_214435050.1">
    <property type="nucleotide sequence ID" value="NZ_CAWPUQ010000155.1"/>
</dbReference>
<keyword evidence="1" id="KW-0812">Transmembrane</keyword>
<feature type="transmembrane region" description="Helical" evidence="1">
    <location>
        <begin position="398"/>
        <end position="414"/>
    </location>
</feature>
<comment type="caution">
    <text evidence="2">The sequence shown here is derived from an EMBL/GenBank/DDBJ whole genome shotgun (WGS) entry which is preliminary data.</text>
</comment>
<accession>A0A8J7I5R2</accession>
<feature type="transmembrane region" description="Helical" evidence="1">
    <location>
        <begin position="164"/>
        <end position="181"/>
    </location>
</feature>
<feature type="transmembrane region" description="Helical" evidence="1">
    <location>
        <begin position="342"/>
        <end position="362"/>
    </location>
</feature>
<name>A0A8J7I5R2_9NOST</name>
<evidence type="ECO:0008006" key="4">
    <source>
        <dbReference type="Google" id="ProtNLM"/>
    </source>
</evidence>
<evidence type="ECO:0000313" key="2">
    <source>
        <dbReference type="EMBL" id="MBH8576314.1"/>
    </source>
</evidence>
<proteinExistence type="predicted"/>
<evidence type="ECO:0000313" key="3">
    <source>
        <dbReference type="Proteomes" id="UP000662314"/>
    </source>
</evidence>
<feature type="transmembrane region" description="Helical" evidence="1">
    <location>
        <begin position="138"/>
        <end position="157"/>
    </location>
</feature>
<dbReference type="AlphaFoldDB" id="A0A8J7I5R2"/>
<keyword evidence="3" id="KW-1185">Reference proteome</keyword>
<keyword evidence="1" id="KW-0472">Membrane</keyword>
<feature type="transmembrane region" description="Helical" evidence="1">
    <location>
        <begin position="63"/>
        <end position="80"/>
    </location>
</feature>
<dbReference type="Proteomes" id="UP000662314">
    <property type="component" value="Unassembled WGS sequence"/>
</dbReference>
<feature type="transmembrane region" description="Helical" evidence="1">
    <location>
        <begin position="6"/>
        <end position="24"/>
    </location>
</feature>
<protein>
    <recommendedName>
        <fullName evidence="4">Oligosaccharide repeat unit polymerase</fullName>
    </recommendedName>
</protein>
<evidence type="ECO:0000256" key="1">
    <source>
        <dbReference type="SAM" id="Phobius"/>
    </source>
</evidence>
<feature type="transmembrane region" description="Helical" evidence="1">
    <location>
        <begin position="210"/>
        <end position="229"/>
    </location>
</feature>
<feature type="transmembrane region" description="Helical" evidence="1">
    <location>
        <begin position="31"/>
        <end position="51"/>
    </location>
</feature>
<feature type="transmembrane region" description="Helical" evidence="1">
    <location>
        <begin position="374"/>
        <end position="392"/>
    </location>
</feature>
<gene>
    <name evidence="2" type="ORF">I8752_25650</name>
</gene>
<keyword evidence="1" id="KW-1133">Transmembrane helix</keyword>
<sequence length="419" mass="47423">MVEIYQYLLISICIGLLGWGIIRVERIYQYPFFMGSMFTSFVLPQIFSLIHKPGAVSQEALERVILVSCLCAATCWIGYASKPSKKWLAKLNVPIDESKLFKAGLVLMAQGHLFNFLLSRTVVQRADNGGTWTGPATIYLFFSQVTNIAFGIFLLQALKRPKPITIICTLISAWPLISSILVGRRQGTMTFIIIIGLSFYLVRRYVPPRVLVVTAILMMTLIIPALGVIRGEFWNLLFSGQWQQLSSIIQSAFEFQQSGDILEMRNAALLMDAVEKTGLYGYGSGWWDSIIFQYVPGQIVGQTFKESLQFHLLDFDLLQKLYGYTVPTGSTITGIGDSFMEFSFLGFLIFGIIGYVFKTLWISSLYYQSTYSRLLYMGLVSPAMVGLTHGIGRFWQEGIFQVFFVSAAIYYSRVKYRFK</sequence>
<organism evidence="2 3">
    <name type="scientific">Dendronalium phyllosphericum CENA369</name>
    <dbReference type="NCBI Taxonomy" id="1725256"/>
    <lineage>
        <taxon>Bacteria</taxon>
        <taxon>Bacillati</taxon>
        <taxon>Cyanobacteriota</taxon>
        <taxon>Cyanophyceae</taxon>
        <taxon>Nostocales</taxon>
        <taxon>Nostocaceae</taxon>
        <taxon>Dendronalium</taxon>
        <taxon>Dendronalium phyllosphericum</taxon>
    </lineage>
</organism>
<feature type="transmembrane region" description="Helical" evidence="1">
    <location>
        <begin position="187"/>
        <end position="203"/>
    </location>
</feature>
<reference evidence="2 3" key="1">
    <citation type="journal article" date="2021" name="Int. J. Syst. Evol. Microbiol.">
        <title>Amazonocrinis nigriterrae gen. nov., sp. nov., Atlanticothrix silvestris gen. nov., sp. nov. and Dendronalium phyllosphericum gen. nov., sp. nov., nostocacean cyanobacteria from Brazilian environments.</title>
        <authorList>
            <person name="Alvarenga D.O."/>
            <person name="Andreote A.P.D."/>
            <person name="Branco L.H.Z."/>
            <person name="Delbaje E."/>
            <person name="Cruz R.B."/>
            <person name="Varani A.M."/>
            <person name="Fiore M.F."/>
        </authorList>
    </citation>
    <scope>NUCLEOTIDE SEQUENCE [LARGE SCALE GENOMIC DNA]</scope>
    <source>
        <strain evidence="2 3">CENA369</strain>
    </source>
</reference>